<evidence type="ECO:0000256" key="9">
    <source>
        <dbReference type="ARBA" id="ARBA00022806"/>
    </source>
</evidence>
<dbReference type="SMART" id="SM00490">
    <property type="entry name" value="HELICc"/>
    <property type="match status" value="1"/>
</dbReference>
<dbReference type="PANTHER" id="PTHR14950:SF62">
    <property type="entry name" value="DICER-LIKE PROTEIN 1"/>
    <property type="match status" value="1"/>
</dbReference>
<feature type="domain" description="Helicase ATP-binding" evidence="21">
    <location>
        <begin position="107"/>
        <end position="288"/>
    </location>
</feature>
<evidence type="ECO:0000256" key="13">
    <source>
        <dbReference type="ARBA" id="ARBA00022884"/>
    </source>
</evidence>
<dbReference type="Pfam" id="PF24995">
    <property type="entry name" value="DSRM_2"/>
    <property type="match status" value="1"/>
</dbReference>
<dbReference type="Pfam" id="PF00636">
    <property type="entry name" value="Ribonuclease_3"/>
    <property type="match status" value="2"/>
</dbReference>
<dbReference type="SMART" id="SM00487">
    <property type="entry name" value="DEXDc"/>
    <property type="match status" value="1"/>
</dbReference>
<keyword evidence="7" id="KW-0547">Nucleotide-binding</keyword>
<evidence type="ECO:0000256" key="1">
    <source>
        <dbReference type="ARBA" id="ARBA00001936"/>
    </source>
</evidence>
<dbReference type="GO" id="GO:0046872">
    <property type="term" value="F:metal ion binding"/>
    <property type="evidence" value="ECO:0007669"/>
    <property type="project" value="UniProtKB-KW"/>
</dbReference>
<reference evidence="23" key="2">
    <citation type="journal article" date="2023" name="IMA Fungus">
        <title>Comparative genomic study of the Penicillium genus elucidates a diverse pangenome and 15 lateral gene transfer events.</title>
        <authorList>
            <person name="Petersen C."/>
            <person name="Sorensen T."/>
            <person name="Nielsen M.R."/>
            <person name="Sondergaard T.E."/>
            <person name="Sorensen J.L."/>
            <person name="Fitzpatrick D.A."/>
            <person name="Frisvad J.C."/>
            <person name="Nielsen K.L."/>
        </authorList>
    </citation>
    <scope>NUCLEOTIDE SEQUENCE</scope>
    <source>
        <strain evidence="23">IBT 21472</strain>
    </source>
</reference>
<dbReference type="Gene3D" id="3.40.50.300">
    <property type="entry name" value="P-loop containing nucleotide triphosphate hydrolases"/>
    <property type="match status" value="2"/>
</dbReference>
<dbReference type="GO" id="GO:0003677">
    <property type="term" value="F:DNA binding"/>
    <property type="evidence" value="ECO:0007669"/>
    <property type="project" value="InterPro"/>
</dbReference>
<dbReference type="EMBL" id="JAPZBO010000001">
    <property type="protein sequence ID" value="KAJ5330667.1"/>
    <property type="molecule type" value="Genomic_DNA"/>
</dbReference>
<evidence type="ECO:0000256" key="6">
    <source>
        <dbReference type="ARBA" id="ARBA00022737"/>
    </source>
</evidence>
<keyword evidence="8" id="KW-0378">Hydrolase</keyword>
<feature type="region of interest" description="Disordered" evidence="18">
    <location>
        <begin position="17"/>
        <end position="51"/>
    </location>
</feature>
<feature type="domain" description="RNase III" evidence="19">
    <location>
        <begin position="1144"/>
        <end position="1295"/>
    </location>
</feature>
<evidence type="ECO:0000256" key="14">
    <source>
        <dbReference type="ARBA" id="ARBA00023118"/>
    </source>
</evidence>
<dbReference type="Pfam" id="PF00271">
    <property type="entry name" value="Helicase_C"/>
    <property type="match status" value="1"/>
</dbReference>
<dbReference type="InterPro" id="IPR006935">
    <property type="entry name" value="Helicase/UvrB_N"/>
</dbReference>
<dbReference type="GO" id="GO:0005524">
    <property type="term" value="F:ATP binding"/>
    <property type="evidence" value="ECO:0007669"/>
    <property type="project" value="UniProtKB-KW"/>
</dbReference>
<dbReference type="PROSITE" id="PS51194">
    <property type="entry name" value="HELICASE_CTER"/>
    <property type="match status" value="1"/>
</dbReference>
<dbReference type="GO" id="GO:0004386">
    <property type="term" value="F:helicase activity"/>
    <property type="evidence" value="ECO:0007669"/>
    <property type="project" value="UniProtKB-KW"/>
</dbReference>
<keyword evidence="11" id="KW-0067">ATP-binding</keyword>
<evidence type="ECO:0000256" key="15">
    <source>
        <dbReference type="ARBA" id="ARBA00023211"/>
    </source>
</evidence>
<dbReference type="GO" id="GO:0005634">
    <property type="term" value="C:nucleus"/>
    <property type="evidence" value="ECO:0007669"/>
    <property type="project" value="TreeGrafter"/>
</dbReference>
<evidence type="ECO:0000256" key="11">
    <source>
        <dbReference type="ARBA" id="ARBA00022840"/>
    </source>
</evidence>
<dbReference type="GO" id="GO:0003723">
    <property type="term" value="F:RNA binding"/>
    <property type="evidence" value="ECO:0007669"/>
    <property type="project" value="UniProtKB-KW"/>
</dbReference>
<keyword evidence="14" id="KW-0051">Antiviral defense</keyword>
<comment type="cofactor">
    <cofactor evidence="2">
        <name>Mg(2+)</name>
        <dbReference type="ChEBI" id="CHEBI:18420"/>
    </cofactor>
</comment>
<evidence type="ECO:0000256" key="8">
    <source>
        <dbReference type="ARBA" id="ARBA00022801"/>
    </source>
</evidence>
<dbReference type="PROSITE" id="PS51192">
    <property type="entry name" value="HELICASE_ATP_BIND_1"/>
    <property type="match status" value="1"/>
</dbReference>
<evidence type="ECO:0000259" key="19">
    <source>
        <dbReference type="PROSITE" id="PS50142"/>
    </source>
</evidence>
<evidence type="ECO:0000313" key="23">
    <source>
        <dbReference type="EMBL" id="KAJ5330667.1"/>
    </source>
</evidence>
<keyword evidence="9" id="KW-0347">Helicase</keyword>
<dbReference type="GO" id="GO:0050688">
    <property type="term" value="P:regulation of defense response to virus"/>
    <property type="evidence" value="ECO:0007669"/>
    <property type="project" value="UniProtKB-KW"/>
</dbReference>
<organism evidence="23 24">
    <name type="scientific">Penicillium atrosanguineum</name>
    <dbReference type="NCBI Taxonomy" id="1132637"/>
    <lineage>
        <taxon>Eukaryota</taxon>
        <taxon>Fungi</taxon>
        <taxon>Dikarya</taxon>
        <taxon>Ascomycota</taxon>
        <taxon>Pezizomycotina</taxon>
        <taxon>Eurotiomycetes</taxon>
        <taxon>Eurotiomycetidae</taxon>
        <taxon>Eurotiales</taxon>
        <taxon>Aspergillaceae</taxon>
        <taxon>Penicillium</taxon>
    </lineage>
</organism>
<feature type="compositionally biased region" description="Polar residues" evidence="18">
    <location>
        <begin position="27"/>
        <end position="36"/>
    </location>
</feature>
<name>A0A9W9QGP0_9EURO</name>
<dbReference type="SMART" id="SM00535">
    <property type="entry name" value="RIBOc"/>
    <property type="match status" value="2"/>
</dbReference>
<feature type="domain" description="PAZ" evidence="20">
    <location>
        <begin position="782"/>
        <end position="910"/>
    </location>
</feature>
<evidence type="ECO:0000313" key="24">
    <source>
        <dbReference type="Proteomes" id="UP001147746"/>
    </source>
</evidence>
<comment type="similarity">
    <text evidence="17">Belongs to the helicase family. Dicer subfamily.</text>
</comment>
<keyword evidence="24" id="KW-1185">Reference proteome</keyword>
<dbReference type="GO" id="GO:0004525">
    <property type="term" value="F:ribonuclease III activity"/>
    <property type="evidence" value="ECO:0007669"/>
    <property type="project" value="InterPro"/>
</dbReference>
<dbReference type="PROSITE" id="PS00517">
    <property type="entry name" value="RNASE_3_1"/>
    <property type="match status" value="1"/>
</dbReference>
<comment type="function">
    <text evidence="16">Dicer-like endonuclease involved in cleaving double-stranded RNA in the RNA interference (RNAi) pathway. Produces 21 to 25 bp dsRNAs (siRNAs) which target the selective destruction of homologous RNAs leading to sequence-specific suppression of gene expression, called post-transcriptional gene silencing (PTGS). Part of a broad host defense response against viral infection and transposons.</text>
</comment>
<feature type="non-terminal residue" evidence="23">
    <location>
        <position position="1413"/>
    </location>
</feature>
<keyword evidence="13" id="KW-0694">RNA-binding</keyword>
<keyword evidence="15" id="KW-0464">Manganese</keyword>
<dbReference type="InterPro" id="IPR027417">
    <property type="entry name" value="P-loop_NTPase"/>
</dbReference>
<dbReference type="CDD" id="cd18034">
    <property type="entry name" value="DEXHc_dicer"/>
    <property type="match status" value="1"/>
</dbReference>
<dbReference type="InterPro" id="IPR000999">
    <property type="entry name" value="RNase_III_dom"/>
</dbReference>
<evidence type="ECO:0000256" key="16">
    <source>
        <dbReference type="ARBA" id="ARBA00025403"/>
    </source>
</evidence>
<evidence type="ECO:0000256" key="7">
    <source>
        <dbReference type="ARBA" id="ARBA00022741"/>
    </source>
</evidence>
<dbReference type="SUPFAM" id="SSF69065">
    <property type="entry name" value="RNase III domain-like"/>
    <property type="match status" value="2"/>
</dbReference>
<proteinExistence type="inferred from homology"/>
<comment type="caution">
    <text evidence="23">The sequence shown here is derived from an EMBL/GenBank/DDBJ whole genome shotgun (WGS) entry which is preliminary data.</text>
</comment>
<dbReference type="PROSITE" id="PS50821">
    <property type="entry name" value="PAZ"/>
    <property type="match status" value="1"/>
</dbReference>
<evidence type="ECO:0000256" key="3">
    <source>
        <dbReference type="ARBA" id="ARBA00020797"/>
    </source>
</evidence>
<keyword evidence="10" id="KW-0862">Zinc</keyword>
<evidence type="ECO:0000256" key="2">
    <source>
        <dbReference type="ARBA" id="ARBA00001946"/>
    </source>
</evidence>
<dbReference type="GO" id="GO:0051607">
    <property type="term" value="P:defense response to virus"/>
    <property type="evidence" value="ECO:0007669"/>
    <property type="project" value="UniProtKB-KW"/>
</dbReference>
<dbReference type="Proteomes" id="UP001147746">
    <property type="component" value="Unassembled WGS sequence"/>
</dbReference>
<evidence type="ECO:0000256" key="12">
    <source>
        <dbReference type="ARBA" id="ARBA00022842"/>
    </source>
</evidence>
<dbReference type="SUPFAM" id="SSF52540">
    <property type="entry name" value="P-loop containing nucleoside triphosphate hydrolases"/>
    <property type="match status" value="1"/>
</dbReference>
<sequence length="1413" mass="160200">STKVGTCFTKEPFENCSQSGWDKLLTEDTNGSLQNSESEEDQSTAEPEAATRRSFQNAQFEALLSKHVIQDDHSKKPDDELPIALLLAKRDHSGGNLDPREYQIELFERAKKKKKIIAVLDAGSGKTLIAVLLLKHILNQALIDRDNGKSSRVAFFLVDTVALVFQQSAVLRNNLDQSVAHIFGAMGPDLWDSEVWKDHLARHMVIVCTADILNQALLNGLVKMGNINLLIFDEAHHTKKDHVYARIIRDSYLPTENWKRPRIFGMTASPIDAKVNIADAAMQLEKLLDSENATTSHLTLLRQVVGSPKEETWTYNKLDLPFPTELYGQMERRFGNEDGARTRFGSFALADEVLAKLKCIISKDPGPDFTSSSSKQNPEETQKDIIQVEEACRVVRYHRFKHPSRKCIVFTQRRNTAKTLLRLCEKLEIPNIRPGVLLGINHDPTGSTTFRQQFLTLAKFRQGKINCLFMTSVAEEGLDIPDCNLVVRFDLYSTVIQYVQSRGRARHTNSTYATMIDMGNEEHKERIRDVQEAERLMQVFCRSLPADRILNGNDHDLDDALKKEEKKRIYTVPSSGAKLTYGHAINVLGRYATSLQYENDLSASVSYVLLSQGHSFICEIILPEKSKYHRRLPAMRNAKLAVTKKTNEYIMICKPSIWNHEDIIPDMLYGLLIKFMPTKPLKREHQSLLLLSRKRLPSFPSFPVFLENDINTMIHTRSIGKFVVTSQGLINLCSFTLAVFQDLFHKSFDPVTEKFPYWLAPVLAGAGDLTPDTASQSVIDWDTVAFVHNHLDWKWSPDMDVNFLLGRFIYDPWDGRKRYFPIAVESDLHPSDPPPDWTPRRRWMENIANYSLSLSKNSRPMFFERFDWSQPVLQVECLGLRRNFFDKAADAEKLEATKCVVCPQPLVISSIPLTTATSCLAFPAIISRLESYMIVLEGCKLLSLDLKTDLALESFTKDSGNSGDHQITQIHVQRGMGKNYERLEFLGDCFLKLGTTISLFIQKPDDDEYDYHVHRMCLICNKNLFNTAIKLRIHEYIRSRGFSLNTWYPPGLTLLHGREYVQHIKSESSHNLGEKTIADVCEALIAASLLTGGKDHRFDLAVQAVTLFVDSENHIATCWADYLASYTKPVYQVQASDAAERDLAKKVFEKLGYSFKFPRLLRSAFTHPSYPLAYAKVPCYQRLEFLGDALLDMVCIEFLYHRYPDKDPQWLTEHKMAMVSNKFLGALAVKLGLHRHLQYFGGPLQGLITHYAEDVQIAEAEGDGAMDYWLGTKDSPKASINMVEAYVGAIFMDSEFDFIVVEAFFTAHVRPFFEDMSLQLTNVYGCTNYCLKSGEIPEIDGDKSKILAAVMVHGHSIGNAVGTSGRYAKVRASERALVAVQGMLRSDFRLKYNCDCGPVDMKDLEEMEIGTAV</sequence>
<dbReference type="FunFam" id="1.10.1520.10:FF:000015">
    <property type="entry name" value="Dicer-like protein 1"/>
    <property type="match status" value="1"/>
</dbReference>
<dbReference type="InterPro" id="IPR014001">
    <property type="entry name" value="Helicase_ATP-bd"/>
</dbReference>
<dbReference type="InterPro" id="IPR001650">
    <property type="entry name" value="Helicase_C-like"/>
</dbReference>
<keyword evidence="4" id="KW-0930">Antiviral protein</keyword>
<dbReference type="InterPro" id="IPR056755">
    <property type="entry name" value="DSRM_2"/>
</dbReference>
<dbReference type="InterPro" id="IPR003100">
    <property type="entry name" value="PAZ_dom"/>
</dbReference>
<dbReference type="GO" id="GO:0005737">
    <property type="term" value="C:cytoplasm"/>
    <property type="evidence" value="ECO:0007669"/>
    <property type="project" value="TreeGrafter"/>
</dbReference>
<evidence type="ECO:0000256" key="18">
    <source>
        <dbReference type="SAM" id="MobiDB-lite"/>
    </source>
</evidence>
<evidence type="ECO:0000259" key="20">
    <source>
        <dbReference type="PROSITE" id="PS50821"/>
    </source>
</evidence>
<keyword evidence="12" id="KW-0460">Magnesium</keyword>
<gene>
    <name evidence="23" type="ORF">N7476_000450</name>
</gene>
<protein>
    <recommendedName>
        <fullName evidence="3">Dicer-like protein 1</fullName>
    </recommendedName>
</protein>
<evidence type="ECO:0000259" key="22">
    <source>
        <dbReference type="PROSITE" id="PS51194"/>
    </source>
</evidence>
<dbReference type="PROSITE" id="PS50142">
    <property type="entry name" value="RNASE_3_2"/>
    <property type="match status" value="2"/>
</dbReference>
<dbReference type="GO" id="GO:0030422">
    <property type="term" value="P:siRNA processing"/>
    <property type="evidence" value="ECO:0007669"/>
    <property type="project" value="TreeGrafter"/>
</dbReference>
<dbReference type="InterPro" id="IPR036389">
    <property type="entry name" value="RNase_III_sf"/>
</dbReference>
<evidence type="ECO:0000256" key="10">
    <source>
        <dbReference type="ARBA" id="ARBA00022833"/>
    </source>
</evidence>
<keyword evidence="6" id="KW-0677">Repeat</keyword>
<accession>A0A9W9QGP0</accession>
<evidence type="ECO:0000256" key="17">
    <source>
        <dbReference type="ARBA" id="ARBA00035116"/>
    </source>
</evidence>
<feature type="domain" description="Helicase C-terminal" evidence="22">
    <location>
        <begin position="380"/>
        <end position="551"/>
    </location>
</feature>
<reference evidence="23" key="1">
    <citation type="submission" date="2022-12" db="EMBL/GenBank/DDBJ databases">
        <authorList>
            <person name="Petersen C."/>
        </authorList>
    </citation>
    <scope>NUCLEOTIDE SEQUENCE</scope>
    <source>
        <strain evidence="23">IBT 21472</strain>
    </source>
</reference>
<feature type="domain" description="RNase III" evidence="19">
    <location>
        <begin position="979"/>
        <end position="1093"/>
    </location>
</feature>
<comment type="cofactor">
    <cofactor evidence="1">
        <name>Mn(2+)</name>
        <dbReference type="ChEBI" id="CHEBI:29035"/>
    </cofactor>
</comment>
<evidence type="ECO:0000256" key="5">
    <source>
        <dbReference type="ARBA" id="ARBA00022723"/>
    </source>
</evidence>
<evidence type="ECO:0000256" key="4">
    <source>
        <dbReference type="ARBA" id="ARBA00022721"/>
    </source>
</evidence>
<keyword evidence="5" id="KW-0479">Metal-binding</keyword>
<dbReference type="Gene3D" id="1.10.1520.10">
    <property type="entry name" value="Ribonuclease III domain"/>
    <property type="match status" value="2"/>
</dbReference>
<evidence type="ECO:0000259" key="21">
    <source>
        <dbReference type="PROSITE" id="PS51192"/>
    </source>
</evidence>
<dbReference type="CDD" id="cd00593">
    <property type="entry name" value="RIBOc"/>
    <property type="match status" value="2"/>
</dbReference>
<dbReference type="PANTHER" id="PTHR14950">
    <property type="entry name" value="DICER-RELATED"/>
    <property type="match status" value="1"/>
</dbReference>
<dbReference type="Pfam" id="PF04851">
    <property type="entry name" value="ResIII"/>
    <property type="match status" value="1"/>
</dbReference>